<dbReference type="AlphaFoldDB" id="X6LAZ0"/>
<evidence type="ECO:0000256" key="1">
    <source>
        <dbReference type="SAM" id="MobiDB-lite"/>
    </source>
</evidence>
<dbReference type="Proteomes" id="UP000023152">
    <property type="component" value="Unassembled WGS sequence"/>
</dbReference>
<keyword evidence="3" id="KW-1185">Reference proteome</keyword>
<feature type="non-terminal residue" evidence="2">
    <location>
        <position position="1"/>
    </location>
</feature>
<reference evidence="2 3" key="1">
    <citation type="journal article" date="2013" name="Curr. Biol.">
        <title>The Genome of the Foraminiferan Reticulomyxa filosa.</title>
        <authorList>
            <person name="Glockner G."/>
            <person name="Hulsmann N."/>
            <person name="Schleicher M."/>
            <person name="Noegel A.A."/>
            <person name="Eichinger L."/>
            <person name="Gallinger C."/>
            <person name="Pawlowski J."/>
            <person name="Sierra R."/>
            <person name="Euteneuer U."/>
            <person name="Pillet L."/>
            <person name="Moustafa A."/>
            <person name="Platzer M."/>
            <person name="Groth M."/>
            <person name="Szafranski K."/>
            <person name="Schliwa M."/>
        </authorList>
    </citation>
    <scope>NUCLEOTIDE SEQUENCE [LARGE SCALE GENOMIC DNA]</scope>
</reference>
<comment type="caution">
    <text evidence="2">The sequence shown here is derived from an EMBL/GenBank/DDBJ whole genome shotgun (WGS) entry which is preliminary data.</text>
</comment>
<proteinExistence type="predicted"/>
<sequence>KKKKNKLNNKALNKYFAQPRESRRGHPINNAMTMSGYVSIHGKNNVLCIVLNKVLLSRSVNDNFYHCNKQQQMKKEKNDKKKKKKEQTSMASVAKQLQASIKQEGFS</sequence>
<evidence type="ECO:0000313" key="3">
    <source>
        <dbReference type="Proteomes" id="UP000023152"/>
    </source>
</evidence>
<evidence type="ECO:0000313" key="2">
    <source>
        <dbReference type="EMBL" id="ETN98301.1"/>
    </source>
</evidence>
<dbReference type="EMBL" id="ASPP01047071">
    <property type="protein sequence ID" value="ETN98301.1"/>
    <property type="molecule type" value="Genomic_DNA"/>
</dbReference>
<protein>
    <submittedName>
        <fullName evidence="2">Uncharacterized protein</fullName>
    </submittedName>
</protein>
<feature type="compositionally biased region" description="Polar residues" evidence="1">
    <location>
        <begin position="88"/>
        <end position="107"/>
    </location>
</feature>
<name>X6LAZ0_RETFI</name>
<feature type="region of interest" description="Disordered" evidence="1">
    <location>
        <begin position="68"/>
        <end position="107"/>
    </location>
</feature>
<accession>X6LAZ0</accession>
<organism evidence="2 3">
    <name type="scientific">Reticulomyxa filosa</name>
    <dbReference type="NCBI Taxonomy" id="46433"/>
    <lineage>
        <taxon>Eukaryota</taxon>
        <taxon>Sar</taxon>
        <taxon>Rhizaria</taxon>
        <taxon>Retaria</taxon>
        <taxon>Foraminifera</taxon>
        <taxon>Monothalamids</taxon>
        <taxon>Reticulomyxidae</taxon>
        <taxon>Reticulomyxa</taxon>
    </lineage>
</organism>
<gene>
    <name evidence="2" type="ORF">RFI_39210</name>
</gene>